<dbReference type="Gene3D" id="3.90.1720.10">
    <property type="entry name" value="endopeptidase domain like (from Nostoc punctiforme)"/>
    <property type="match status" value="1"/>
</dbReference>
<evidence type="ECO:0000256" key="2">
    <source>
        <dbReference type="ARBA" id="ARBA00022670"/>
    </source>
</evidence>
<keyword evidence="2" id="KW-0645">Protease</keyword>
<dbReference type="EMBL" id="JAQQFR010000005">
    <property type="protein sequence ID" value="MFL9878714.1"/>
    <property type="molecule type" value="Genomic_DNA"/>
</dbReference>
<evidence type="ECO:0000313" key="6">
    <source>
        <dbReference type="EMBL" id="MFL9878714.1"/>
    </source>
</evidence>
<evidence type="ECO:0000256" key="1">
    <source>
        <dbReference type="ARBA" id="ARBA00007074"/>
    </source>
</evidence>
<dbReference type="Pfam" id="PF00877">
    <property type="entry name" value="NLPC_P60"/>
    <property type="match status" value="1"/>
</dbReference>
<organism evidence="6 7">
    <name type="scientific">Herbaspirillum rhizosphaerae</name>
    <dbReference type="NCBI Taxonomy" id="346179"/>
    <lineage>
        <taxon>Bacteria</taxon>
        <taxon>Pseudomonadati</taxon>
        <taxon>Pseudomonadota</taxon>
        <taxon>Betaproteobacteria</taxon>
        <taxon>Burkholderiales</taxon>
        <taxon>Oxalobacteraceae</taxon>
        <taxon>Herbaspirillum</taxon>
    </lineage>
</organism>
<protein>
    <submittedName>
        <fullName evidence="6">C40 family peptidase</fullName>
    </submittedName>
</protein>
<dbReference type="PANTHER" id="PTHR47053">
    <property type="entry name" value="MUREIN DD-ENDOPEPTIDASE MEPH-RELATED"/>
    <property type="match status" value="1"/>
</dbReference>
<dbReference type="Proteomes" id="UP001629214">
    <property type="component" value="Unassembled WGS sequence"/>
</dbReference>
<sequence length="200" mass="22160">MTTRSAAKTNRYRRHLAKACVLAAGFWFCSTAWSIELPIQQIPQIQQSQQDPLPPGKATIALAKLHDITNRASELAVQALSMLGINYRYGGTSPETGLDCSGLVRYVFKEALGTDLPRTSAEISRVGEKVDKVDLRPGDLVFYNTLRRGFSHVGIYLGDSKFIHSPSAGGQVRIEDMDVAYWKKRFNGARRISATAEDQQ</sequence>
<dbReference type="InterPro" id="IPR000064">
    <property type="entry name" value="NLP_P60_dom"/>
</dbReference>
<keyword evidence="7" id="KW-1185">Reference proteome</keyword>
<keyword evidence="3" id="KW-0378">Hydrolase</keyword>
<evidence type="ECO:0000259" key="5">
    <source>
        <dbReference type="PROSITE" id="PS51935"/>
    </source>
</evidence>
<dbReference type="RefSeq" id="WP_408167712.1">
    <property type="nucleotide sequence ID" value="NZ_JAQQFR010000005.1"/>
</dbReference>
<comment type="similarity">
    <text evidence="1">Belongs to the peptidase C40 family.</text>
</comment>
<evidence type="ECO:0000256" key="4">
    <source>
        <dbReference type="ARBA" id="ARBA00022807"/>
    </source>
</evidence>
<accession>A0ABW8Z9D4</accession>
<dbReference type="InterPro" id="IPR038765">
    <property type="entry name" value="Papain-like_cys_pep_sf"/>
</dbReference>
<dbReference type="PROSITE" id="PS51935">
    <property type="entry name" value="NLPC_P60"/>
    <property type="match status" value="1"/>
</dbReference>
<evidence type="ECO:0000256" key="3">
    <source>
        <dbReference type="ARBA" id="ARBA00022801"/>
    </source>
</evidence>
<name>A0ABW8Z9D4_9BURK</name>
<proteinExistence type="inferred from homology"/>
<evidence type="ECO:0000313" key="7">
    <source>
        <dbReference type="Proteomes" id="UP001629214"/>
    </source>
</evidence>
<comment type="caution">
    <text evidence="6">The sequence shown here is derived from an EMBL/GenBank/DDBJ whole genome shotgun (WGS) entry which is preliminary data.</text>
</comment>
<dbReference type="SUPFAM" id="SSF54001">
    <property type="entry name" value="Cysteine proteinases"/>
    <property type="match status" value="1"/>
</dbReference>
<feature type="domain" description="NlpC/P60" evidence="5">
    <location>
        <begin position="69"/>
        <end position="193"/>
    </location>
</feature>
<dbReference type="InterPro" id="IPR051202">
    <property type="entry name" value="Peptidase_C40"/>
</dbReference>
<dbReference type="PANTHER" id="PTHR47053:SF1">
    <property type="entry name" value="MUREIN DD-ENDOPEPTIDASE MEPH-RELATED"/>
    <property type="match status" value="1"/>
</dbReference>
<keyword evidence="4" id="KW-0788">Thiol protease</keyword>
<gene>
    <name evidence="6" type="ORF">PQR63_09990</name>
</gene>
<reference evidence="6 7" key="1">
    <citation type="journal article" date="2024" name="Chem. Sci.">
        <title>Discovery of megapolipeptins by genome mining of a Burkholderiales bacteria collection.</title>
        <authorList>
            <person name="Paulo B.S."/>
            <person name="Recchia M.J.J."/>
            <person name="Lee S."/>
            <person name="Fergusson C.H."/>
            <person name="Romanowski S.B."/>
            <person name="Hernandez A."/>
            <person name="Krull N."/>
            <person name="Liu D.Y."/>
            <person name="Cavanagh H."/>
            <person name="Bos A."/>
            <person name="Gray C.A."/>
            <person name="Murphy B.T."/>
            <person name="Linington R.G."/>
            <person name="Eustaquio A.S."/>
        </authorList>
    </citation>
    <scope>NUCLEOTIDE SEQUENCE [LARGE SCALE GENOMIC DNA]</scope>
    <source>
        <strain evidence="6 7">RL21-008-BIB-B</strain>
    </source>
</reference>